<evidence type="ECO:0000259" key="10">
    <source>
        <dbReference type="Pfam" id="PF04316"/>
    </source>
</evidence>
<reference evidence="12" key="1">
    <citation type="journal article" date="2019" name="Int. J. Syst. Evol. Microbiol.">
        <title>The Global Catalogue of Microorganisms (GCM) 10K type strain sequencing project: providing services to taxonomists for standard genome sequencing and annotation.</title>
        <authorList>
            <consortium name="The Broad Institute Genomics Platform"/>
            <consortium name="The Broad Institute Genome Sequencing Center for Infectious Disease"/>
            <person name="Wu L."/>
            <person name="Ma J."/>
        </authorList>
    </citation>
    <scope>NUCLEOTIDE SEQUENCE [LARGE SCALE GENOMIC DNA]</scope>
    <source>
        <strain evidence="12">KCTC 23701</strain>
    </source>
</reference>
<comment type="similarity">
    <text evidence="1">Belongs to the FlgM family.</text>
</comment>
<proteinExistence type="inferred from homology"/>
<evidence type="ECO:0000256" key="6">
    <source>
        <dbReference type="ARBA" id="ARBA00023163"/>
    </source>
</evidence>
<keyword evidence="3" id="KW-0678">Repressor</keyword>
<evidence type="ECO:0000256" key="3">
    <source>
        <dbReference type="ARBA" id="ARBA00022491"/>
    </source>
</evidence>
<protein>
    <recommendedName>
        <fullName evidence="2">Negative regulator of flagellin synthesis</fullName>
    </recommendedName>
    <alternativeName>
        <fullName evidence="8">Anti-sigma-28 factor</fullName>
    </alternativeName>
</protein>
<keyword evidence="4" id="KW-1005">Bacterial flagellum biogenesis</keyword>
<keyword evidence="5" id="KW-0805">Transcription regulation</keyword>
<evidence type="ECO:0000256" key="2">
    <source>
        <dbReference type="ARBA" id="ARBA00017823"/>
    </source>
</evidence>
<keyword evidence="6" id="KW-0804">Transcription</keyword>
<evidence type="ECO:0000256" key="4">
    <source>
        <dbReference type="ARBA" id="ARBA00022795"/>
    </source>
</evidence>
<gene>
    <name evidence="11" type="ORF">GCM10007350_12050</name>
</gene>
<dbReference type="RefSeq" id="WP_189459281.1">
    <property type="nucleotide sequence ID" value="NZ_BMYO01000003.1"/>
</dbReference>
<comment type="function">
    <text evidence="7">Responsible for the coupling of flagellin expression to flagellar assembly by preventing expression of the flagellin genes when a component of the middle class of proteins is defective. It negatively regulates flagellar genes by inhibiting the activity of FliA by directly binding to FliA.</text>
</comment>
<keyword evidence="12" id="KW-1185">Reference proteome</keyword>
<dbReference type="InterPro" id="IPR007412">
    <property type="entry name" value="FlgM"/>
</dbReference>
<evidence type="ECO:0000256" key="5">
    <source>
        <dbReference type="ARBA" id="ARBA00023015"/>
    </source>
</evidence>
<sequence>MKIDPSTRAPVAQTLRNTERASQTGTAAPADDLSVSINPAAAELGQADSAGAPFDSERVATLRQAIAEGRFSVRADAVADKLIDSVKELLGR</sequence>
<feature type="domain" description="Anti-sigma-28 factor FlgM C-terminal" evidence="10">
    <location>
        <begin position="34"/>
        <end position="84"/>
    </location>
</feature>
<dbReference type="InterPro" id="IPR031316">
    <property type="entry name" value="FlgM_C"/>
</dbReference>
<dbReference type="Pfam" id="PF04316">
    <property type="entry name" value="FlgM"/>
    <property type="match status" value="1"/>
</dbReference>
<dbReference type="InterPro" id="IPR035890">
    <property type="entry name" value="Anti-sigma-28_factor_FlgM_sf"/>
</dbReference>
<dbReference type="SUPFAM" id="SSF101498">
    <property type="entry name" value="Anti-sigma factor FlgM"/>
    <property type="match status" value="1"/>
</dbReference>
<organism evidence="11 12">
    <name type="scientific">Jeongeupia chitinilytica</name>
    <dbReference type="NCBI Taxonomy" id="1041641"/>
    <lineage>
        <taxon>Bacteria</taxon>
        <taxon>Pseudomonadati</taxon>
        <taxon>Pseudomonadota</taxon>
        <taxon>Betaproteobacteria</taxon>
        <taxon>Neisseriales</taxon>
        <taxon>Chitinibacteraceae</taxon>
        <taxon>Jeongeupia</taxon>
    </lineage>
</organism>
<evidence type="ECO:0000313" key="12">
    <source>
        <dbReference type="Proteomes" id="UP000604737"/>
    </source>
</evidence>
<feature type="region of interest" description="Disordered" evidence="9">
    <location>
        <begin position="1"/>
        <end position="34"/>
    </location>
</feature>
<accession>A0ABQ3GYJ4</accession>
<evidence type="ECO:0000256" key="9">
    <source>
        <dbReference type="SAM" id="MobiDB-lite"/>
    </source>
</evidence>
<name>A0ABQ3GYJ4_9NEIS</name>
<evidence type="ECO:0000256" key="8">
    <source>
        <dbReference type="ARBA" id="ARBA00030117"/>
    </source>
</evidence>
<feature type="compositionally biased region" description="Polar residues" evidence="9">
    <location>
        <begin position="14"/>
        <end position="26"/>
    </location>
</feature>
<evidence type="ECO:0000256" key="1">
    <source>
        <dbReference type="ARBA" id="ARBA00005322"/>
    </source>
</evidence>
<evidence type="ECO:0000313" key="11">
    <source>
        <dbReference type="EMBL" id="GHD59935.1"/>
    </source>
</evidence>
<evidence type="ECO:0000256" key="7">
    <source>
        <dbReference type="ARBA" id="ARBA00024739"/>
    </source>
</evidence>
<dbReference type="NCBIfam" id="TIGR03824">
    <property type="entry name" value="FlgM_jcvi"/>
    <property type="match status" value="1"/>
</dbReference>
<comment type="caution">
    <text evidence="11">The sequence shown here is derived from an EMBL/GenBank/DDBJ whole genome shotgun (WGS) entry which is preliminary data.</text>
</comment>
<dbReference type="Proteomes" id="UP000604737">
    <property type="component" value="Unassembled WGS sequence"/>
</dbReference>
<dbReference type="EMBL" id="BMYO01000003">
    <property type="protein sequence ID" value="GHD59935.1"/>
    <property type="molecule type" value="Genomic_DNA"/>
</dbReference>